<dbReference type="InterPro" id="IPR005399">
    <property type="entry name" value="K_chnl_volt-dep_bsu_KCNAB-rel"/>
</dbReference>
<accession>A0A2M8Q032</accession>
<accession>A0A2M8PIR3</accession>
<evidence type="ECO:0000256" key="1">
    <source>
        <dbReference type="ARBA" id="ARBA00006515"/>
    </source>
</evidence>
<dbReference type="EMBL" id="PGTL01000003">
    <property type="protein sequence ID" value="PJF43164.1"/>
    <property type="molecule type" value="Genomic_DNA"/>
</dbReference>
<dbReference type="Proteomes" id="UP000228947">
    <property type="component" value="Unassembled WGS sequence"/>
</dbReference>
<organism evidence="6 7">
    <name type="scientific">Candidatus Thermofonsia Clade 1 bacterium</name>
    <dbReference type="NCBI Taxonomy" id="2364210"/>
    <lineage>
        <taxon>Bacteria</taxon>
        <taxon>Bacillati</taxon>
        <taxon>Chloroflexota</taxon>
        <taxon>Candidatus Thermofontia</taxon>
        <taxon>Candidatus Thermofonsia Clade 1</taxon>
    </lineage>
</organism>
<dbReference type="PANTHER" id="PTHR43150:SF2">
    <property type="entry name" value="HYPERKINETIC, ISOFORM M"/>
    <property type="match status" value="1"/>
</dbReference>
<protein>
    <submittedName>
        <fullName evidence="6">Aldo/keto reductase</fullName>
    </submittedName>
</protein>
<dbReference type="Proteomes" id="UP000229681">
    <property type="component" value="Unassembled WGS sequence"/>
</dbReference>
<dbReference type="Pfam" id="PF00248">
    <property type="entry name" value="Aldo_ket_red"/>
    <property type="match status" value="1"/>
</dbReference>
<dbReference type="EMBL" id="PGTM01000002">
    <property type="protein sequence ID" value="PJF37427.1"/>
    <property type="molecule type" value="Genomic_DNA"/>
</dbReference>
<comment type="similarity">
    <text evidence="1">Belongs to the shaker potassium channel beta subunit family.</text>
</comment>
<keyword evidence="2" id="KW-0521">NADP</keyword>
<keyword evidence="3" id="KW-0560">Oxidoreductase</keyword>
<dbReference type="PRINTS" id="PR01577">
    <property type="entry name" value="KCNABCHANNEL"/>
</dbReference>
<dbReference type="GO" id="GO:0005829">
    <property type="term" value="C:cytosol"/>
    <property type="evidence" value="ECO:0007669"/>
    <property type="project" value="UniProtKB-ARBA"/>
</dbReference>
<dbReference type="SUPFAM" id="SSF51430">
    <property type="entry name" value="NAD(P)-linked oxidoreductase"/>
    <property type="match status" value="1"/>
</dbReference>
<dbReference type="GO" id="GO:0016491">
    <property type="term" value="F:oxidoreductase activity"/>
    <property type="evidence" value="ECO:0007669"/>
    <property type="project" value="UniProtKB-KW"/>
</dbReference>
<dbReference type="PANTHER" id="PTHR43150">
    <property type="entry name" value="HYPERKINETIC, ISOFORM M"/>
    <property type="match status" value="1"/>
</dbReference>
<reference evidence="7 8" key="1">
    <citation type="submission" date="2017-11" db="EMBL/GenBank/DDBJ databases">
        <title>Evolution of Phototrophy in the Chloroflexi Phylum Driven by Horizontal Gene Transfer.</title>
        <authorList>
            <person name="Ward L.M."/>
            <person name="Hemp J."/>
            <person name="Shih P.M."/>
            <person name="Mcglynn S.E."/>
            <person name="Fischer W."/>
        </authorList>
    </citation>
    <scope>NUCLEOTIDE SEQUENCE [LARGE SCALE GENOMIC DNA]</scope>
    <source>
        <strain evidence="6">CP1_1M</strain>
        <strain evidence="5">JP3_13</strain>
    </source>
</reference>
<gene>
    <name evidence="5" type="ORF">CUN49_00455</name>
    <name evidence="6" type="ORF">CUN50_01090</name>
</gene>
<dbReference type="AlphaFoldDB" id="A0A2M8Q032"/>
<evidence type="ECO:0000256" key="2">
    <source>
        <dbReference type="ARBA" id="ARBA00022857"/>
    </source>
</evidence>
<feature type="domain" description="NADP-dependent oxidoreductase" evidence="4">
    <location>
        <begin position="16"/>
        <end position="311"/>
    </location>
</feature>
<evidence type="ECO:0000259" key="4">
    <source>
        <dbReference type="Pfam" id="PF00248"/>
    </source>
</evidence>
<name>A0A2M8Q032_9CHLR</name>
<dbReference type="Gene3D" id="3.20.20.100">
    <property type="entry name" value="NADP-dependent oxidoreductase domain"/>
    <property type="match status" value="1"/>
</dbReference>
<dbReference type="FunFam" id="3.20.20.100:FF:000004">
    <property type="entry name" value="Oxidoreductase, aldo/keto reductase"/>
    <property type="match status" value="1"/>
</dbReference>
<dbReference type="CDD" id="cd19074">
    <property type="entry name" value="Aldo_ket_red_shaker-like"/>
    <property type="match status" value="1"/>
</dbReference>
<evidence type="ECO:0000313" key="5">
    <source>
        <dbReference type="EMBL" id="PJF37427.1"/>
    </source>
</evidence>
<proteinExistence type="inferred from homology"/>
<evidence type="ECO:0000256" key="3">
    <source>
        <dbReference type="ARBA" id="ARBA00023002"/>
    </source>
</evidence>
<evidence type="ECO:0000313" key="7">
    <source>
        <dbReference type="Proteomes" id="UP000228947"/>
    </source>
</evidence>
<dbReference type="InterPro" id="IPR036812">
    <property type="entry name" value="NAD(P)_OxRdtase_dom_sf"/>
</dbReference>
<evidence type="ECO:0000313" key="8">
    <source>
        <dbReference type="Proteomes" id="UP000229681"/>
    </source>
</evidence>
<dbReference type="InterPro" id="IPR023210">
    <property type="entry name" value="NADP_OxRdtase_dom"/>
</dbReference>
<sequence length="325" mass="36819">MHYRRLGSAGMKVSVLSFGGWINYGEGKVAEDEARRVVEFAYENGVNYFDLADVYGLGKAEEQMGAVLKQFPRHTLVIATKVFWAMSDDVNDRGLSRKHIFESIDKSLKRLGTDYVDIYFCHRPDPETPMIETIRAMDDLIRMGKVLYWGTSVWTGAQLREAYALCERYGLYPPQVEQPQYSMLYREHFETDILPTASQLGMGLVLWSPLAFGMLTGKYDDGVPPDSRFAREEWARERMMTEENVQRVRNLKQIADDLGVTRSQLALAWTLRHPGVSSAIMGATKVSQLEENLKAADLKLSDDVLQAIEAALGNRPLNVQPLRKA</sequence>
<evidence type="ECO:0000313" key="6">
    <source>
        <dbReference type="EMBL" id="PJF43164.1"/>
    </source>
</evidence>
<comment type="caution">
    <text evidence="6">The sequence shown here is derived from an EMBL/GenBank/DDBJ whole genome shotgun (WGS) entry which is preliminary data.</text>
</comment>